<gene>
    <name evidence="2" type="ORF">SAMN05421545_2410</name>
</gene>
<evidence type="ECO:0000313" key="2">
    <source>
        <dbReference type="EMBL" id="SIR12205.1"/>
    </source>
</evidence>
<keyword evidence="2" id="KW-0378">Hydrolase</keyword>
<feature type="transmembrane region" description="Helical" evidence="1">
    <location>
        <begin position="183"/>
        <end position="200"/>
    </location>
</feature>
<keyword evidence="3" id="KW-1185">Reference proteome</keyword>
<keyword evidence="1" id="KW-0812">Transmembrane</keyword>
<keyword evidence="1" id="KW-0472">Membrane</keyword>
<keyword evidence="1" id="KW-1133">Transmembrane helix</keyword>
<feature type="transmembrane region" description="Helical" evidence="1">
    <location>
        <begin position="150"/>
        <end position="171"/>
    </location>
</feature>
<dbReference type="Proteomes" id="UP000185924">
    <property type="component" value="Unassembled WGS sequence"/>
</dbReference>
<feature type="transmembrane region" description="Helical" evidence="1">
    <location>
        <begin position="49"/>
        <end position="74"/>
    </location>
</feature>
<feature type="transmembrane region" description="Helical" evidence="1">
    <location>
        <begin position="233"/>
        <end position="253"/>
    </location>
</feature>
<accession>A0A1N6YC63</accession>
<proteinExistence type="predicted"/>
<dbReference type="GO" id="GO:0008233">
    <property type="term" value="F:peptidase activity"/>
    <property type="evidence" value="ECO:0007669"/>
    <property type="project" value="UniProtKB-KW"/>
</dbReference>
<sequence>MEAPLPPDRVRENPSPRPKETALAFWRFLKAPKQLEALHQKPEEVWRPLLQLFVLKFILSLGIAAIIFGLIKLMGYNPFASHRMGRFLEENNPLLVLLAVAVISPAIEEFFFRAPLRYTRMRLFVAFLTIIFFILPTLLEMLQISTLLSALIWLVALMLAIWVVLSDMRAWYLRRLWEKRFPTVFYTFTIVFGMVHLANYENLHLPIALIPLLVVPQFIGALFWGYIRLRFSLTWAIVSHGLFNAVLLAIAYLTM</sequence>
<feature type="transmembrane region" description="Helical" evidence="1">
    <location>
        <begin position="124"/>
        <end position="144"/>
    </location>
</feature>
<feature type="transmembrane region" description="Helical" evidence="1">
    <location>
        <begin position="206"/>
        <end position="226"/>
    </location>
</feature>
<dbReference type="AlphaFoldDB" id="A0A1N6YC63"/>
<evidence type="ECO:0000313" key="3">
    <source>
        <dbReference type="Proteomes" id="UP000185924"/>
    </source>
</evidence>
<dbReference type="STRING" id="1077936.SAMN05421545_2410"/>
<keyword evidence="2" id="KW-0645">Protease</keyword>
<name>A0A1N6YC63_9BACT</name>
<feature type="transmembrane region" description="Helical" evidence="1">
    <location>
        <begin position="94"/>
        <end position="112"/>
    </location>
</feature>
<dbReference type="OrthoDB" id="847268at2"/>
<evidence type="ECO:0000256" key="1">
    <source>
        <dbReference type="SAM" id="Phobius"/>
    </source>
</evidence>
<reference evidence="3" key="1">
    <citation type="submission" date="2017-01" db="EMBL/GenBank/DDBJ databases">
        <authorList>
            <person name="Varghese N."/>
            <person name="Submissions S."/>
        </authorList>
    </citation>
    <scope>NUCLEOTIDE SEQUENCE [LARGE SCALE GENOMIC DNA]</scope>
    <source>
        <strain evidence="3">DM9</strain>
    </source>
</reference>
<organism evidence="2 3">
    <name type="scientific">Pontibacter lucknowensis</name>
    <dbReference type="NCBI Taxonomy" id="1077936"/>
    <lineage>
        <taxon>Bacteria</taxon>
        <taxon>Pseudomonadati</taxon>
        <taxon>Bacteroidota</taxon>
        <taxon>Cytophagia</taxon>
        <taxon>Cytophagales</taxon>
        <taxon>Hymenobacteraceae</taxon>
        <taxon>Pontibacter</taxon>
    </lineage>
</organism>
<dbReference type="EMBL" id="FTNM01000003">
    <property type="protein sequence ID" value="SIR12205.1"/>
    <property type="molecule type" value="Genomic_DNA"/>
</dbReference>
<dbReference type="RefSeq" id="WP_076422293.1">
    <property type="nucleotide sequence ID" value="NZ_FTNM01000003.1"/>
</dbReference>
<dbReference type="GO" id="GO:0006508">
    <property type="term" value="P:proteolysis"/>
    <property type="evidence" value="ECO:0007669"/>
    <property type="project" value="UniProtKB-KW"/>
</dbReference>
<protein>
    <submittedName>
        <fullName evidence="2">CAAX protease self-immunity</fullName>
    </submittedName>
</protein>